<dbReference type="PANTHER" id="PTHR33154:SF33">
    <property type="entry name" value="TRANSCRIPTIONAL REPRESSOR SDPR"/>
    <property type="match status" value="1"/>
</dbReference>
<evidence type="ECO:0000259" key="4">
    <source>
        <dbReference type="PROSITE" id="PS50987"/>
    </source>
</evidence>
<dbReference type="EMBL" id="CP021965">
    <property type="protein sequence ID" value="AWV32696.1"/>
    <property type="molecule type" value="Genomic_DNA"/>
</dbReference>
<dbReference type="RefSeq" id="WP_076135812.1">
    <property type="nucleotide sequence ID" value="NZ_CP021965.1"/>
</dbReference>
<evidence type="ECO:0000313" key="7">
    <source>
        <dbReference type="Proteomes" id="UP000187323"/>
    </source>
</evidence>
<protein>
    <submittedName>
        <fullName evidence="5">Transcriptional regulator</fullName>
    </submittedName>
</protein>
<keyword evidence="1" id="KW-0805">Transcription regulation</keyword>
<dbReference type="NCBIfam" id="NF033788">
    <property type="entry name" value="HTH_metalloreg"/>
    <property type="match status" value="1"/>
</dbReference>
<proteinExistence type="predicted"/>
<dbReference type="InterPro" id="IPR051081">
    <property type="entry name" value="HTH_MetalResp_TranReg"/>
</dbReference>
<gene>
    <name evidence="6" type="ORF">BSK47_16165</name>
    <name evidence="5" type="ORF">CD191_08730</name>
</gene>
<organism evidence="6 7">
    <name type="scientific">Paenibacillus odorifer</name>
    <dbReference type="NCBI Taxonomy" id="189426"/>
    <lineage>
        <taxon>Bacteria</taxon>
        <taxon>Bacillati</taxon>
        <taxon>Bacillota</taxon>
        <taxon>Bacilli</taxon>
        <taxon>Bacillales</taxon>
        <taxon>Paenibacillaceae</taxon>
        <taxon>Paenibacillus</taxon>
    </lineage>
</organism>
<dbReference type="OrthoDB" id="9798835at2"/>
<dbReference type="InterPro" id="IPR036390">
    <property type="entry name" value="WH_DNA-bd_sf"/>
</dbReference>
<keyword evidence="3" id="KW-0804">Transcription</keyword>
<dbReference type="AlphaFoldDB" id="A0A1R0YRE3"/>
<feature type="domain" description="HTH arsR-type" evidence="4">
    <location>
        <begin position="7"/>
        <end position="121"/>
    </location>
</feature>
<dbReference type="PROSITE" id="PS50987">
    <property type="entry name" value="HTH_ARSR_2"/>
    <property type="match status" value="1"/>
</dbReference>
<dbReference type="Gene3D" id="1.10.10.10">
    <property type="entry name" value="Winged helix-like DNA-binding domain superfamily/Winged helix DNA-binding domain"/>
    <property type="match status" value="1"/>
</dbReference>
<evidence type="ECO:0000256" key="3">
    <source>
        <dbReference type="ARBA" id="ARBA00023163"/>
    </source>
</evidence>
<sequence length="126" mass="14329">MDRQERLKNLAEEFGECSKALAAIGDETRQSIIIALIEGESDCEKGIRVGELTQRTNLSRPAVSHHLKVLKEANLIGFDQEGTKNYYYLDVLKSDIFRLKRLFDHIDEFIKDSAESDPKTINDDEG</sequence>
<dbReference type="SUPFAM" id="SSF46785">
    <property type="entry name" value="Winged helix' DNA-binding domain"/>
    <property type="match status" value="1"/>
</dbReference>
<accession>A0A1R0YRE3</accession>
<dbReference type="InterPro" id="IPR036388">
    <property type="entry name" value="WH-like_DNA-bd_sf"/>
</dbReference>
<evidence type="ECO:0000313" key="6">
    <source>
        <dbReference type="EMBL" id="OME19111.1"/>
    </source>
</evidence>
<name>A0A1R0YRE3_9BACL</name>
<dbReference type="Proteomes" id="UP000187323">
    <property type="component" value="Unassembled WGS sequence"/>
</dbReference>
<dbReference type="InterPro" id="IPR001845">
    <property type="entry name" value="HTH_ArsR_DNA-bd_dom"/>
</dbReference>
<dbReference type="EMBL" id="MPTO01000014">
    <property type="protein sequence ID" value="OME19111.1"/>
    <property type="molecule type" value="Genomic_DNA"/>
</dbReference>
<reference evidence="6 7" key="1">
    <citation type="submission" date="2016-10" db="EMBL/GenBank/DDBJ databases">
        <title>Paenibacillus species isolates.</title>
        <authorList>
            <person name="Beno S.M."/>
        </authorList>
    </citation>
    <scope>NUCLEOTIDE SEQUENCE [LARGE SCALE GENOMIC DNA]</scope>
    <source>
        <strain evidence="6 7">FSL H7-0918</strain>
    </source>
</reference>
<dbReference type="GO" id="GO:0003700">
    <property type="term" value="F:DNA-binding transcription factor activity"/>
    <property type="evidence" value="ECO:0007669"/>
    <property type="project" value="InterPro"/>
</dbReference>
<evidence type="ECO:0000313" key="8">
    <source>
        <dbReference type="Proteomes" id="UP000249163"/>
    </source>
</evidence>
<dbReference type="InterPro" id="IPR011991">
    <property type="entry name" value="ArsR-like_HTH"/>
</dbReference>
<evidence type="ECO:0000256" key="1">
    <source>
        <dbReference type="ARBA" id="ARBA00023015"/>
    </source>
</evidence>
<evidence type="ECO:0000256" key="2">
    <source>
        <dbReference type="ARBA" id="ARBA00023125"/>
    </source>
</evidence>
<dbReference type="GO" id="GO:0003677">
    <property type="term" value="F:DNA binding"/>
    <property type="evidence" value="ECO:0007669"/>
    <property type="project" value="UniProtKB-KW"/>
</dbReference>
<dbReference type="Proteomes" id="UP000249163">
    <property type="component" value="Chromosome"/>
</dbReference>
<reference evidence="5 8" key="2">
    <citation type="submission" date="2017-06" db="EMBL/GenBank/DDBJ databases">
        <title>Complete genome sequence of Paenibacillus odorifer CBA7130.</title>
        <authorList>
            <person name="Nam Y.-D."/>
            <person name="Kang J."/>
            <person name="Chung W.-H."/>
        </authorList>
    </citation>
    <scope>NUCLEOTIDE SEQUENCE [LARGE SCALE GENOMIC DNA]</scope>
    <source>
        <strain evidence="5 8">CBA7130</strain>
    </source>
</reference>
<dbReference type="Pfam" id="PF01022">
    <property type="entry name" value="HTH_5"/>
    <property type="match status" value="1"/>
</dbReference>
<dbReference type="CDD" id="cd00090">
    <property type="entry name" value="HTH_ARSR"/>
    <property type="match status" value="1"/>
</dbReference>
<dbReference type="PANTHER" id="PTHR33154">
    <property type="entry name" value="TRANSCRIPTIONAL REGULATOR, ARSR FAMILY"/>
    <property type="match status" value="1"/>
</dbReference>
<keyword evidence="2" id="KW-0238">DNA-binding</keyword>
<dbReference type="SMART" id="SM00418">
    <property type="entry name" value="HTH_ARSR"/>
    <property type="match status" value="1"/>
</dbReference>
<evidence type="ECO:0000313" key="5">
    <source>
        <dbReference type="EMBL" id="AWV32696.1"/>
    </source>
</evidence>